<comment type="catalytic activity">
    <reaction evidence="7 9">
        <text>N-(5-phospho-beta-D-ribosyl)anthranilate + diphosphate = 5-phospho-alpha-D-ribose 1-diphosphate + anthranilate</text>
        <dbReference type="Rhea" id="RHEA:11768"/>
        <dbReference type="ChEBI" id="CHEBI:16567"/>
        <dbReference type="ChEBI" id="CHEBI:18277"/>
        <dbReference type="ChEBI" id="CHEBI:33019"/>
        <dbReference type="ChEBI" id="CHEBI:58017"/>
        <dbReference type="EC" id="2.4.2.18"/>
    </reaction>
</comment>
<evidence type="ECO:0000256" key="5">
    <source>
        <dbReference type="ARBA" id="ARBA00022822"/>
    </source>
</evidence>
<sequence>MTNQTATLTNERVANGETIQAAIGQIMDGHDLDLATARAVMEEIMTGAATDAQIAAYLTALRMKGETVEEITASAQVMRDHAKNITSPIKALDIVGTGGDKAFTFNISTTSSFVIAAAGIPVAKHGNRSSSSKSGSADVLEALGVDIDLTNDQSKEMLEAMNMCFMFSQKYHPAMKYAAPARKQLAARTIFNVLGPLANPANASMQMLGVYDVALVDPLAEVLNNLGVDKGMVFGGNDGLDEITLTTTSEVAEIRNGKITHFTFDPKDYGFDYCEKGDLTGDTPAFNAQITLDILSGMKGPKRDTVVCNAGLAIYLAKDDVTIAEAIEEAQDLIDSGAALAKLEEFKAASLAFTKEEA</sequence>
<dbReference type="InterPro" id="IPR005940">
    <property type="entry name" value="Anthranilate_Pribosyl_Tfrase"/>
</dbReference>
<dbReference type="HAMAP" id="MF_00211">
    <property type="entry name" value="TrpD"/>
    <property type="match status" value="1"/>
</dbReference>
<feature type="binding site" evidence="9">
    <location>
        <begin position="124"/>
        <end position="132"/>
    </location>
    <ligand>
        <name>5-phospho-alpha-D-ribose 1-diphosphate</name>
        <dbReference type="ChEBI" id="CHEBI:58017"/>
    </ligand>
</feature>
<dbReference type="OrthoDB" id="9806430at2"/>
<dbReference type="EC" id="2.4.2.18" evidence="9"/>
<dbReference type="InterPro" id="IPR036320">
    <property type="entry name" value="Glycosyl_Trfase_fam3_N_dom_sf"/>
</dbReference>
<dbReference type="GO" id="GO:0000162">
    <property type="term" value="P:L-tryptophan biosynthetic process"/>
    <property type="evidence" value="ECO:0007669"/>
    <property type="project" value="UniProtKB-UniRule"/>
</dbReference>
<keyword evidence="3 9" id="KW-0328">Glycosyltransferase</keyword>
<keyword evidence="6 9" id="KW-0057">Aromatic amino acid biosynthesis</keyword>
<dbReference type="EMBL" id="RKMG01000010">
    <property type="protein sequence ID" value="RPA60700.1"/>
    <property type="molecule type" value="Genomic_DNA"/>
</dbReference>
<dbReference type="InterPro" id="IPR017459">
    <property type="entry name" value="Glycosyl_Trfase_fam3_N_dom"/>
</dbReference>
<evidence type="ECO:0000259" key="11">
    <source>
        <dbReference type="Pfam" id="PF02885"/>
    </source>
</evidence>
<comment type="subunit">
    <text evidence="9">Homodimer.</text>
</comment>
<proteinExistence type="inferred from homology"/>
<dbReference type="Proteomes" id="UP000273977">
    <property type="component" value="Unassembled WGS sequence"/>
</dbReference>
<evidence type="ECO:0000256" key="4">
    <source>
        <dbReference type="ARBA" id="ARBA00022679"/>
    </source>
</evidence>
<dbReference type="Pfam" id="PF02885">
    <property type="entry name" value="Glycos_trans_3N"/>
    <property type="match status" value="1"/>
</dbReference>
<dbReference type="Pfam" id="PF00591">
    <property type="entry name" value="Glycos_transf_3"/>
    <property type="match status" value="1"/>
</dbReference>
<feature type="binding site" evidence="9">
    <location>
        <position position="96"/>
    </location>
    <ligand>
        <name>anthranilate</name>
        <dbReference type="ChEBI" id="CHEBI:16567"/>
        <label>1</label>
    </ligand>
</feature>
<comment type="similarity">
    <text evidence="8">In the C-terminal section; belongs to the anthranilate phosphoribosyltransferase family.</text>
</comment>
<dbReference type="Gene3D" id="3.40.1030.10">
    <property type="entry name" value="Nucleoside phosphorylase/phosphoribosyltransferase catalytic domain"/>
    <property type="match status" value="1"/>
</dbReference>
<dbReference type="PANTHER" id="PTHR43285">
    <property type="entry name" value="ANTHRANILATE PHOSPHORIBOSYLTRANSFERASE"/>
    <property type="match status" value="1"/>
</dbReference>
<comment type="pathway">
    <text evidence="1 9">Amino-acid biosynthesis; L-tryptophan biosynthesis; L-tryptophan from chorismate: step 2/5.</text>
</comment>
<feature type="domain" description="Glycosyl transferase family 3" evidence="10">
    <location>
        <begin position="91"/>
        <end position="340"/>
    </location>
</feature>
<keyword evidence="9" id="KW-0479">Metal-binding</keyword>
<dbReference type="Gene3D" id="1.20.970.10">
    <property type="entry name" value="Transferase, Pyrimidine Nucleoside Phosphorylase, Chain C"/>
    <property type="match status" value="1"/>
</dbReference>
<feature type="binding site" evidence="9">
    <location>
        <position position="136"/>
    </location>
    <ligand>
        <name>5-phospho-alpha-D-ribose 1-diphosphate</name>
        <dbReference type="ChEBI" id="CHEBI:58017"/>
    </ligand>
</feature>
<comment type="caution">
    <text evidence="12">The sequence shown here is derived from an EMBL/GenBank/DDBJ whole genome shotgun (WGS) entry which is preliminary data.</text>
</comment>
<dbReference type="RefSeq" id="WP_123779781.1">
    <property type="nucleotide sequence ID" value="NZ_RKMG01000010.1"/>
</dbReference>
<keyword evidence="5 9" id="KW-0822">Tryptophan biosynthesis</keyword>
<gene>
    <name evidence="9 12" type="primary">trpD</name>
    <name evidence="12" type="ORF">EF384_04450</name>
</gene>
<comment type="function">
    <text evidence="9">Catalyzes the transfer of the phosphoribosyl group of 5-phosphorylribose-1-pyrophosphate (PRPP) to anthranilate to yield N-(5'-phosphoribosyl)-anthranilate (PRA).</text>
</comment>
<dbReference type="InterPro" id="IPR000312">
    <property type="entry name" value="Glycosyl_Trfase_fam3"/>
</dbReference>
<dbReference type="GO" id="GO:0004048">
    <property type="term" value="F:anthranilate phosphoribosyltransferase activity"/>
    <property type="evidence" value="ECO:0007669"/>
    <property type="project" value="UniProtKB-UniRule"/>
</dbReference>
<evidence type="ECO:0000256" key="3">
    <source>
        <dbReference type="ARBA" id="ARBA00022676"/>
    </source>
</evidence>
<evidence type="ECO:0000256" key="1">
    <source>
        <dbReference type="ARBA" id="ARBA00004907"/>
    </source>
</evidence>
<evidence type="ECO:0000256" key="7">
    <source>
        <dbReference type="ARBA" id="ARBA00052328"/>
    </source>
</evidence>
<dbReference type="FunFam" id="3.40.1030.10:FF:000002">
    <property type="entry name" value="Anthranilate phosphoribosyltransferase"/>
    <property type="match status" value="1"/>
</dbReference>
<dbReference type="GO" id="GO:0005829">
    <property type="term" value="C:cytosol"/>
    <property type="evidence" value="ECO:0007669"/>
    <property type="project" value="TreeGrafter"/>
</dbReference>
<keyword evidence="2 9" id="KW-0028">Amino-acid biosynthesis</keyword>
<dbReference type="UniPathway" id="UPA00035">
    <property type="reaction ID" value="UER00041"/>
</dbReference>
<feature type="binding site" evidence="9">
    <location>
        <position position="182"/>
    </location>
    <ligand>
        <name>anthranilate</name>
        <dbReference type="ChEBI" id="CHEBI:16567"/>
        <label>2</label>
    </ligand>
</feature>
<feature type="binding site" evidence="9">
    <location>
        <position position="96"/>
    </location>
    <ligand>
        <name>5-phospho-alpha-D-ribose 1-diphosphate</name>
        <dbReference type="ChEBI" id="CHEBI:58017"/>
    </ligand>
</feature>
<protein>
    <recommendedName>
        <fullName evidence="9">Anthranilate phosphoribosyltransferase</fullName>
        <ecNumber evidence="9">2.4.2.18</ecNumber>
    </recommendedName>
</protein>
<comment type="similarity">
    <text evidence="9">Belongs to the anthranilate phosphoribosyltransferase family.</text>
</comment>
<comment type="cofactor">
    <cofactor evidence="9">
        <name>Mg(2+)</name>
        <dbReference type="ChEBI" id="CHEBI:18420"/>
    </cofactor>
    <text evidence="9">Binds 2 magnesium ions per monomer.</text>
</comment>
<feature type="binding site" evidence="9">
    <location>
        <begin position="99"/>
        <end position="100"/>
    </location>
    <ligand>
        <name>5-phospho-alpha-D-ribose 1-diphosphate</name>
        <dbReference type="ChEBI" id="CHEBI:58017"/>
    </ligand>
</feature>
<dbReference type="SUPFAM" id="SSF47648">
    <property type="entry name" value="Nucleoside phosphorylase/phosphoribosyltransferase N-terminal domain"/>
    <property type="match status" value="1"/>
</dbReference>
<keyword evidence="4 9" id="KW-0808">Transferase</keyword>
<organism evidence="12 13">
    <name type="scientific">Aerococcus agrisoli</name>
    <dbReference type="NCBI Taxonomy" id="2487350"/>
    <lineage>
        <taxon>Bacteria</taxon>
        <taxon>Bacillati</taxon>
        <taxon>Bacillota</taxon>
        <taxon>Bacilli</taxon>
        <taxon>Lactobacillales</taxon>
        <taxon>Aerococcaceae</taxon>
        <taxon>Aerococcus</taxon>
    </lineage>
</organism>
<dbReference type="InterPro" id="IPR035902">
    <property type="entry name" value="Nuc_phospho_transferase"/>
</dbReference>
<feature type="binding site" evidence="9">
    <location>
        <position position="241"/>
    </location>
    <ligand>
        <name>Mg(2+)</name>
        <dbReference type="ChEBI" id="CHEBI:18420"/>
        <label>2</label>
    </ligand>
</feature>
<feature type="binding site" evidence="9">
    <location>
        <position position="127"/>
    </location>
    <ligand>
        <name>anthranilate</name>
        <dbReference type="ChEBI" id="CHEBI:16567"/>
        <label>1</label>
    </ligand>
</feature>
<dbReference type="GO" id="GO:0000287">
    <property type="term" value="F:magnesium ion binding"/>
    <property type="evidence" value="ECO:0007669"/>
    <property type="project" value="UniProtKB-UniRule"/>
</dbReference>
<evidence type="ECO:0000256" key="9">
    <source>
        <dbReference type="HAMAP-Rule" id="MF_00211"/>
    </source>
</evidence>
<feature type="binding site" evidence="9">
    <location>
        <position position="108"/>
    </location>
    <ligand>
        <name>Mg(2+)</name>
        <dbReference type="ChEBI" id="CHEBI:18420"/>
        <label>1</label>
    </ligand>
</feature>
<evidence type="ECO:0000256" key="8">
    <source>
        <dbReference type="ARBA" id="ARBA00061188"/>
    </source>
</evidence>
<reference evidence="12 13" key="1">
    <citation type="submission" date="2018-11" db="EMBL/GenBank/DDBJ databases">
        <title>Aerococcus sp. SJQ22, whole genome shotgun sequence.</title>
        <authorList>
            <person name="Sun L."/>
            <person name="Gao X."/>
            <person name="Chen W."/>
            <person name="Huang K."/>
        </authorList>
    </citation>
    <scope>NUCLEOTIDE SEQUENCE [LARGE SCALE GENOMIC DNA]</scope>
    <source>
        <strain evidence="12 13">SJQ22</strain>
    </source>
</reference>
<feature type="binding site" evidence="9">
    <location>
        <position position="104"/>
    </location>
    <ligand>
        <name>5-phospho-alpha-D-ribose 1-diphosphate</name>
        <dbReference type="ChEBI" id="CHEBI:58017"/>
    </ligand>
</feature>
<evidence type="ECO:0000259" key="10">
    <source>
        <dbReference type="Pfam" id="PF00591"/>
    </source>
</evidence>
<comment type="caution">
    <text evidence="9">Lacks conserved residue(s) required for the propagation of feature annotation.</text>
</comment>
<feature type="domain" description="Glycosyl transferase family 3 N-terminal" evidence="11">
    <location>
        <begin position="21"/>
        <end position="82"/>
    </location>
</feature>
<name>A0A3N4GQ10_9LACT</name>
<feature type="binding site" evidence="9">
    <location>
        <position position="242"/>
    </location>
    <ligand>
        <name>Mg(2+)</name>
        <dbReference type="ChEBI" id="CHEBI:18420"/>
        <label>1</label>
    </ligand>
</feature>
<evidence type="ECO:0000313" key="13">
    <source>
        <dbReference type="Proteomes" id="UP000273977"/>
    </source>
</evidence>
<feature type="binding site" evidence="9">
    <location>
        <position position="242"/>
    </location>
    <ligand>
        <name>Mg(2+)</name>
        <dbReference type="ChEBI" id="CHEBI:18420"/>
        <label>2</label>
    </ligand>
</feature>
<dbReference type="NCBIfam" id="TIGR01245">
    <property type="entry name" value="trpD"/>
    <property type="match status" value="1"/>
</dbReference>
<evidence type="ECO:0000313" key="12">
    <source>
        <dbReference type="EMBL" id="RPA60700.1"/>
    </source>
</evidence>
<keyword evidence="9" id="KW-0460">Magnesium</keyword>
<dbReference type="PANTHER" id="PTHR43285:SF2">
    <property type="entry name" value="ANTHRANILATE PHOSPHORIBOSYLTRANSFERASE"/>
    <property type="match status" value="1"/>
</dbReference>
<evidence type="ECO:0000256" key="6">
    <source>
        <dbReference type="ARBA" id="ARBA00023141"/>
    </source>
</evidence>
<evidence type="ECO:0000256" key="2">
    <source>
        <dbReference type="ARBA" id="ARBA00022605"/>
    </source>
</evidence>
<dbReference type="AlphaFoldDB" id="A0A3N4GQ10"/>
<feature type="binding site" evidence="9">
    <location>
        <begin position="106"/>
        <end position="109"/>
    </location>
    <ligand>
        <name>5-phospho-alpha-D-ribose 1-diphosphate</name>
        <dbReference type="ChEBI" id="CHEBI:58017"/>
    </ligand>
</feature>
<keyword evidence="13" id="KW-1185">Reference proteome</keyword>
<dbReference type="SUPFAM" id="SSF52418">
    <property type="entry name" value="Nucleoside phosphorylase/phosphoribosyltransferase catalytic domain"/>
    <property type="match status" value="1"/>
</dbReference>
<accession>A0A3N4GQ10</accession>